<keyword evidence="5" id="KW-1185">Reference proteome</keyword>
<evidence type="ECO:0008006" key="6">
    <source>
        <dbReference type="Google" id="ProtNLM"/>
    </source>
</evidence>
<name>A0A9P5XZD7_9AGAR</name>
<feature type="region of interest" description="Disordered" evidence="1">
    <location>
        <begin position="95"/>
        <end position="122"/>
    </location>
</feature>
<evidence type="ECO:0000313" key="4">
    <source>
        <dbReference type="EMBL" id="KAF9459479.1"/>
    </source>
</evidence>
<evidence type="ECO:0000256" key="3">
    <source>
        <dbReference type="SAM" id="SignalP"/>
    </source>
</evidence>
<proteinExistence type="predicted"/>
<keyword evidence="3" id="KW-0732">Signal</keyword>
<dbReference type="OrthoDB" id="3065365at2759"/>
<organism evidence="4 5">
    <name type="scientific">Collybia nuda</name>
    <dbReference type="NCBI Taxonomy" id="64659"/>
    <lineage>
        <taxon>Eukaryota</taxon>
        <taxon>Fungi</taxon>
        <taxon>Dikarya</taxon>
        <taxon>Basidiomycota</taxon>
        <taxon>Agaricomycotina</taxon>
        <taxon>Agaricomycetes</taxon>
        <taxon>Agaricomycetidae</taxon>
        <taxon>Agaricales</taxon>
        <taxon>Tricholomatineae</taxon>
        <taxon>Clitocybaceae</taxon>
        <taxon>Collybia</taxon>
    </lineage>
</organism>
<evidence type="ECO:0000256" key="1">
    <source>
        <dbReference type="SAM" id="MobiDB-lite"/>
    </source>
</evidence>
<keyword evidence="2" id="KW-0472">Membrane</keyword>
<evidence type="ECO:0000313" key="5">
    <source>
        <dbReference type="Proteomes" id="UP000807353"/>
    </source>
</evidence>
<reference evidence="4" key="1">
    <citation type="submission" date="2020-11" db="EMBL/GenBank/DDBJ databases">
        <authorList>
            <consortium name="DOE Joint Genome Institute"/>
            <person name="Ahrendt S."/>
            <person name="Riley R."/>
            <person name="Andreopoulos W."/>
            <person name="Labutti K."/>
            <person name="Pangilinan J."/>
            <person name="Ruiz-Duenas F.J."/>
            <person name="Barrasa J.M."/>
            <person name="Sanchez-Garcia M."/>
            <person name="Camarero S."/>
            <person name="Miyauchi S."/>
            <person name="Serrano A."/>
            <person name="Linde D."/>
            <person name="Babiker R."/>
            <person name="Drula E."/>
            <person name="Ayuso-Fernandez I."/>
            <person name="Pacheco R."/>
            <person name="Padilla G."/>
            <person name="Ferreira P."/>
            <person name="Barriuso J."/>
            <person name="Kellner H."/>
            <person name="Castanera R."/>
            <person name="Alfaro M."/>
            <person name="Ramirez L."/>
            <person name="Pisabarro A.G."/>
            <person name="Kuo A."/>
            <person name="Tritt A."/>
            <person name="Lipzen A."/>
            <person name="He G."/>
            <person name="Yan M."/>
            <person name="Ng V."/>
            <person name="Cullen D."/>
            <person name="Martin F."/>
            <person name="Rosso M.-N."/>
            <person name="Henrissat B."/>
            <person name="Hibbett D."/>
            <person name="Martinez A.T."/>
            <person name="Grigoriev I.V."/>
        </authorList>
    </citation>
    <scope>NUCLEOTIDE SEQUENCE</scope>
    <source>
        <strain evidence="4">CBS 247.69</strain>
    </source>
</reference>
<evidence type="ECO:0000256" key="2">
    <source>
        <dbReference type="SAM" id="Phobius"/>
    </source>
</evidence>
<feature type="transmembrane region" description="Helical" evidence="2">
    <location>
        <begin position="160"/>
        <end position="180"/>
    </location>
</feature>
<feature type="chain" id="PRO_5040156722" description="Glycine-rich protein" evidence="3">
    <location>
        <begin position="24"/>
        <end position="206"/>
    </location>
</feature>
<dbReference type="AlphaFoldDB" id="A0A9P5XZD7"/>
<dbReference type="Proteomes" id="UP000807353">
    <property type="component" value="Unassembled WGS sequence"/>
</dbReference>
<dbReference type="EMBL" id="MU150316">
    <property type="protein sequence ID" value="KAF9459479.1"/>
    <property type="molecule type" value="Genomic_DNA"/>
</dbReference>
<keyword evidence="2" id="KW-0812">Transmembrane</keyword>
<feature type="signal peptide" evidence="3">
    <location>
        <begin position="1"/>
        <end position="23"/>
    </location>
</feature>
<gene>
    <name evidence="4" type="ORF">BDZ94DRAFT_1300543</name>
</gene>
<keyword evidence="2" id="KW-1133">Transmembrane helix</keyword>
<sequence length="206" mass="20668">MTSFSSLRLALSLITVHIGLVLAIPIENNNANAYTGPGGQSPGGSVNGNPHGGDGLFGGSLLSILSGILGNAGNGGPAYSGDAFGGKSDVSPVWYGRGGHGSPGKNSGNAYTGAGGNSPGGSVNDVSPGLINLLSERVDDNVIQTTLAMGEMPTVVLQEAGALVGVTMTTTATTLIVIVVRKGSARIQPRKERAKCNTISKNNCIH</sequence>
<accession>A0A9P5XZD7</accession>
<comment type="caution">
    <text evidence="4">The sequence shown here is derived from an EMBL/GenBank/DDBJ whole genome shotgun (WGS) entry which is preliminary data.</text>
</comment>
<protein>
    <recommendedName>
        <fullName evidence="6">Glycine-rich protein</fullName>
    </recommendedName>
</protein>